<dbReference type="AlphaFoldDB" id="A0AAD4P489"/>
<dbReference type="Pfam" id="PF00112">
    <property type="entry name" value="Peptidase_C1"/>
    <property type="match status" value="1"/>
</dbReference>
<evidence type="ECO:0000313" key="4">
    <source>
        <dbReference type="Proteomes" id="UP001190926"/>
    </source>
</evidence>
<dbReference type="InterPro" id="IPR038765">
    <property type="entry name" value="Papain-like_cys_pep_sf"/>
</dbReference>
<feature type="domain" description="Peptidase C1A papain C-terminal" evidence="2">
    <location>
        <begin position="7"/>
        <end position="182"/>
    </location>
</feature>
<reference evidence="3 4" key="1">
    <citation type="journal article" date="2021" name="Nat. Commun.">
        <title>Incipient diploidization of the medicinal plant Perilla within 10,000 years.</title>
        <authorList>
            <person name="Zhang Y."/>
            <person name="Shen Q."/>
            <person name="Leng L."/>
            <person name="Zhang D."/>
            <person name="Chen S."/>
            <person name="Shi Y."/>
            <person name="Ning Z."/>
            <person name="Chen S."/>
        </authorList>
    </citation>
    <scope>NUCLEOTIDE SEQUENCE [LARGE SCALE GENOMIC DNA]</scope>
    <source>
        <strain evidence="4">cv. PC099</strain>
    </source>
</reference>
<evidence type="ECO:0000256" key="1">
    <source>
        <dbReference type="ARBA" id="ARBA00008455"/>
    </source>
</evidence>
<evidence type="ECO:0000313" key="3">
    <source>
        <dbReference type="EMBL" id="KAH6826209.1"/>
    </source>
</evidence>
<comment type="similarity">
    <text evidence="1">Belongs to the peptidase C1 family.</text>
</comment>
<protein>
    <recommendedName>
        <fullName evidence="2">Peptidase C1A papain C-terminal domain-containing protein</fullName>
    </recommendedName>
</protein>
<gene>
    <name evidence="3" type="ORF">C2S53_001646</name>
</gene>
<dbReference type="PANTHER" id="PTHR12411">
    <property type="entry name" value="CYSTEINE PROTEASE FAMILY C1-RELATED"/>
    <property type="match status" value="1"/>
</dbReference>
<dbReference type="SUPFAM" id="SSF54001">
    <property type="entry name" value="Cysteine proteinases"/>
    <property type="match status" value="1"/>
</dbReference>
<dbReference type="GO" id="GO:0008234">
    <property type="term" value="F:cysteine-type peptidase activity"/>
    <property type="evidence" value="ECO:0007669"/>
    <property type="project" value="InterPro"/>
</dbReference>
<dbReference type="Gene3D" id="3.90.70.10">
    <property type="entry name" value="Cysteine proteinases"/>
    <property type="match status" value="1"/>
</dbReference>
<sequence>MRNVIDTCYAFSVTATMYGDQAKSELPCEGSVQELHDLLHTYYPHIENVGNVQPSQGFGNSAHNTFQYNMERGLYSEEQYPFKAYAQDFEVSTQAPDVKIRVGHYVWIKDEDLILRYLCAGWPLIAHINWIWDLGDWPEGEVYQGVIKKEFSNGKNPLVHGVIIVGYGNTVGVDDYYICQNSSQFCIKGNSISNARNVNR</sequence>
<organism evidence="3 4">
    <name type="scientific">Perilla frutescens var. hirtella</name>
    <name type="common">Perilla citriodora</name>
    <name type="synonym">Perilla setoyensis</name>
    <dbReference type="NCBI Taxonomy" id="608512"/>
    <lineage>
        <taxon>Eukaryota</taxon>
        <taxon>Viridiplantae</taxon>
        <taxon>Streptophyta</taxon>
        <taxon>Embryophyta</taxon>
        <taxon>Tracheophyta</taxon>
        <taxon>Spermatophyta</taxon>
        <taxon>Magnoliopsida</taxon>
        <taxon>eudicotyledons</taxon>
        <taxon>Gunneridae</taxon>
        <taxon>Pentapetalae</taxon>
        <taxon>asterids</taxon>
        <taxon>lamiids</taxon>
        <taxon>Lamiales</taxon>
        <taxon>Lamiaceae</taxon>
        <taxon>Nepetoideae</taxon>
        <taxon>Elsholtzieae</taxon>
        <taxon>Perilla</taxon>
    </lineage>
</organism>
<comment type="caution">
    <text evidence="3">The sequence shown here is derived from an EMBL/GenBank/DDBJ whole genome shotgun (WGS) entry which is preliminary data.</text>
</comment>
<keyword evidence="4" id="KW-1185">Reference proteome</keyword>
<dbReference type="EMBL" id="SDAM02000167">
    <property type="protein sequence ID" value="KAH6826209.1"/>
    <property type="molecule type" value="Genomic_DNA"/>
</dbReference>
<accession>A0AAD4P489</accession>
<proteinExistence type="inferred from homology"/>
<dbReference type="Proteomes" id="UP001190926">
    <property type="component" value="Unassembled WGS sequence"/>
</dbReference>
<dbReference type="GO" id="GO:0006508">
    <property type="term" value="P:proteolysis"/>
    <property type="evidence" value="ECO:0007669"/>
    <property type="project" value="InterPro"/>
</dbReference>
<dbReference type="InterPro" id="IPR013128">
    <property type="entry name" value="Peptidase_C1A"/>
</dbReference>
<dbReference type="InterPro" id="IPR000668">
    <property type="entry name" value="Peptidase_C1A_C"/>
</dbReference>
<evidence type="ECO:0000259" key="2">
    <source>
        <dbReference type="Pfam" id="PF00112"/>
    </source>
</evidence>
<name>A0AAD4P489_PERFH</name>